<sequence length="93" mass="10327">MLRYFCFRFDDSNIWPDIHKPKFEPRSNSIIKNSGTTKQPGLARNTIKQMTINPFVHQASTPAPPPTASSKTCHLGPAGLSSALREVGLFPLF</sequence>
<gene>
    <name evidence="1" type="ORF">RRG08_032734</name>
</gene>
<comment type="caution">
    <text evidence="1">The sequence shown here is derived from an EMBL/GenBank/DDBJ whole genome shotgun (WGS) entry which is preliminary data.</text>
</comment>
<proteinExistence type="predicted"/>
<organism evidence="1 2">
    <name type="scientific">Elysia crispata</name>
    <name type="common">lettuce slug</name>
    <dbReference type="NCBI Taxonomy" id="231223"/>
    <lineage>
        <taxon>Eukaryota</taxon>
        <taxon>Metazoa</taxon>
        <taxon>Spiralia</taxon>
        <taxon>Lophotrochozoa</taxon>
        <taxon>Mollusca</taxon>
        <taxon>Gastropoda</taxon>
        <taxon>Heterobranchia</taxon>
        <taxon>Euthyneura</taxon>
        <taxon>Panpulmonata</taxon>
        <taxon>Sacoglossa</taxon>
        <taxon>Placobranchoidea</taxon>
        <taxon>Plakobranchidae</taxon>
        <taxon>Elysia</taxon>
    </lineage>
</organism>
<dbReference type="EMBL" id="JAWDGP010005359">
    <property type="protein sequence ID" value="KAK3757569.1"/>
    <property type="molecule type" value="Genomic_DNA"/>
</dbReference>
<reference evidence="1" key="1">
    <citation type="journal article" date="2023" name="G3 (Bethesda)">
        <title>A reference genome for the long-term kleptoplast-retaining sea slug Elysia crispata morphotype clarki.</title>
        <authorList>
            <person name="Eastman K.E."/>
            <person name="Pendleton A.L."/>
            <person name="Shaikh M.A."/>
            <person name="Suttiyut T."/>
            <person name="Ogas R."/>
            <person name="Tomko P."/>
            <person name="Gavelis G."/>
            <person name="Widhalm J.R."/>
            <person name="Wisecaver J.H."/>
        </authorList>
    </citation>
    <scope>NUCLEOTIDE SEQUENCE</scope>
    <source>
        <strain evidence="1">ECLA1</strain>
    </source>
</reference>
<evidence type="ECO:0000313" key="1">
    <source>
        <dbReference type="EMBL" id="KAK3757569.1"/>
    </source>
</evidence>
<keyword evidence="2" id="KW-1185">Reference proteome</keyword>
<name>A0AAE0YUS1_9GAST</name>
<evidence type="ECO:0000313" key="2">
    <source>
        <dbReference type="Proteomes" id="UP001283361"/>
    </source>
</evidence>
<dbReference type="Proteomes" id="UP001283361">
    <property type="component" value="Unassembled WGS sequence"/>
</dbReference>
<dbReference type="AlphaFoldDB" id="A0AAE0YUS1"/>
<accession>A0AAE0YUS1</accession>
<protein>
    <submittedName>
        <fullName evidence="1">Uncharacterized protein</fullName>
    </submittedName>
</protein>